<feature type="signal peptide" evidence="4">
    <location>
        <begin position="1"/>
        <end position="19"/>
    </location>
</feature>
<feature type="domain" description="Class II Histidinyl-tRNA synthetase (HisRS)-like catalytic core" evidence="5">
    <location>
        <begin position="71"/>
        <end position="390"/>
    </location>
</feature>
<protein>
    <recommendedName>
        <fullName evidence="1">histidine--tRNA ligase</fullName>
        <ecNumber evidence="1">6.1.1.21</ecNumber>
    </recommendedName>
</protein>
<organism evidence="6 7">
    <name type="scientific">Babesia divergens</name>
    <dbReference type="NCBI Taxonomy" id="32595"/>
    <lineage>
        <taxon>Eukaryota</taxon>
        <taxon>Sar</taxon>
        <taxon>Alveolata</taxon>
        <taxon>Apicomplexa</taxon>
        <taxon>Aconoidasida</taxon>
        <taxon>Piroplasmida</taxon>
        <taxon>Babesiidae</taxon>
        <taxon>Babesia</taxon>
    </lineage>
</organism>
<dbReference type="Gene3D" id="3.30.930.10">
    <property type="entry name" value="Bira Bifunctional Protein, Domain 2"/>
    <property type="match status" value="1"/>
</dbReference>
<feature type="binding site" evidence="3">
    <location>
        <position position="197"/>
    </location>
    <ligand>
        <name>L-histidine</name>
        <dbReference type="ChEBI" id="CHEBI:57595"/>
    </ligand>
</feature>
<evidence type="ECO:0000256" key="4">
    <source>
        <dbReference type="SAM" id="SignalP"/>
    </source>
</evidence>
<proteinExistence type="predicted"/>
<evidence type="ECO:0000256" key="1">
    <source>
        <dbReference type="ARBA" id="ARBA00012815"/>
    </source>
</evidence>
<dbReference type="InterPro" id="IPR004516">
    <property type="entry name" value="HisRS/HisZ"/>
</dbReference>
<keyword evidence="4" id="KW-0732">Signal</keyword>
<keyword evidence="7" id="KW-1185">Reference proteome</keyword>
<evidence type="ECO:0000259" key="5">
    <source>
        <dbReference type="Pfam" id="PF13393"/>
    </source>
</evidence>
<feature type="binding site" evidence="3">
    <location>
        <position position="179"/>
    </location>
    <ligand>
        <name>L-histidine</name>
        <dbReference type="ChEBI" id="CHEBI:57595"/>
    </ligand>
</feature>
<evidence type="ECO:0000256" key="2">
    <source>
        <dbReference type="ARBA" id="ARBA00047639"/>
    </source>
</evidence>
<name>A0AAD9G7Q0_BABDI</name>
<dbReference type="GO" id="GO:0004821">
    <property type="term" value="F:histidine-tRNA ligase activity"/>
    <property type="evidence" value="ECO:0007669"/>
    <property type="project" value="UniProtKB-EC"/>
</dbReference>
<dbReference type="PANTHER" id="PTHR43707">
    <property type="entry name" value="HISTIDYL-TRNA SYNTHETASE"/>
    <property type="match status" value="1"/>
</dbReference>
<dbReference type="InterPro" id="IPR045864">
    <property type="entry name" value="aa-tRNA-synth_II/BPL/LPL"/>
</dbReference>
<dbReference type="CDD" id="cd00773">
    <property type="entry name" value="HisRS-like_core"/>
    <property type="match status" value="1"/>
</dbReference>
<dbReference type="EC" id="6.1.1.21" evidence="1"/>
<evidence type="ECO:0000313" key="6">
    <source>
        <dbReference type="EMBL" id="KAK1933331.1"/>
    </source>
</evidence>
<feature type="chain" id="PRO_5042170167" description="histidine--tRNA ligase" evidence="4">
    <location>
        <begin position="20"/>
        <end position="533"/>
    </location>
</feature>
<dbReference type="InterPro" id="IPR041715">
    <property type="entry name" value="HisRS-like_core"/>
</dbReference>
<dbReference type="GO" id="GO:0005737">
    <property type="term" value="C:cytoplasm"/>
    <property type="evidence" value="ECO:0007669"/>
    <property type="project" value="InterPro"/>
</dbReference>
<feature type="binding site" evidence="3">
    <location>
        <position position="341"/>
    </location>
    <ligand>
        <name>L-histidine</name>
        <dbReference type="ChEBI" id="CHEBI:57595"/>
    </ligand>
</feature>
<gene>
    <name evidence="6" type="ORF">X943_003166</name>
</gene>
<dbReference type="PIRSF" id="PIRSF001549">
    <property type="entry name" value="His-tRNA_synth"/>
    <property type="match status" value="1"/>
</dbReference>
<dbReference type="SUPFAM" id="SSF55681">
    <property type="entry name" value="Class II aaRS and biotin synthetases"/>
    <property type="match status" value="1"/>
</dbReference>
<comment type="catalytic activity">
    <reaction evidence="2">
        <text>tRNA(His) + L-histidine + ATP = L-histidyl-tRNA(His) + AMP + diphosphate + H(+)</text>
        <dbReference type="Rhea" id="RHEA:17313"/>
        <dbReference type="Rhea" id="RHEA-COMP:9665"/>
        <dbReference type="Rhea" id="RHEA-COMP:9689"/>
        <dbReference type="ChEBI" id="CHEBI:15378"/>
        <dbReference type="ChEBI" id="CHEBI:30616"/>
        <dbReference type="ChEBI" id="CHEBI:33019"/>
        <dbReference type="ChEBI" id="CHEBI:57595"/>
        <dbReference type="ChEBI" id="CHEBI:78442"/>
        <dbReference type="ChEBI" id="CHEBI:78527"/>
        <dbReference type="ChEBI" id="CHEBI:456215"/>
        <dbReference type="EC" id="6.1.1.21"/>
    </reaction>
</comment>
<reference evidence="6" key="1">
    <citation type="journal article" date="2014" name="Nucleic Acids Res.">
        <title>The evolutionary dynamics of variant antigen genes in Babesia reveal a history of genomic innovation underlying host-parasite interaction.</title>
        <authorList>
            <person name="Jackson A.P."/>
            <person name="Otto T.D."/>
            <person name="Darby A."/>
            <person name="Ramaprasad A."/>
            <person name="Xia D."/>
            <person name="Echaide I.E."/>
            <person name="Farber M."/>
            <person name="Gahlot S."/>
            <person name="Gamble J."/>
            <person name="Gupta D."/>
            <person name="Gupta Y."/>
            <person name="Jackson L."/>
            <person name="Malandrin L."/>
            <person name="Malas T.B."/>
            <person name="Moussa E."/>
            <person name="Nair M."/>
            <person name="Reid A.J."/>
            <person name="Sanders M."/>
            <person name="Sharma J."/>
            <person name="Tracey A."/>
            <person name="Quail M.A."/>
            <person name="Weir W."/>
            <person name="Wastling J.M."/>
            <person name="Hall N."/>
            <person name="Willadsen P."/>
            <person name="Lingelbach K."/>
            <person name="Shiels B."/>
            <person name="Tait A."/>
            <person name="Berriman M."/>
            <person name="Allred D.R."/>
            <person name="Pain A."/>
        </authorList>
    </citation>
    <scope>NUCLEOTIDE SEQUENCE</scope>
    <source>
        <strain evidence="6">1802A</strain>
    </source>
</reference>
<dbReference type="Proteomes" id="UP001195914">
    <property type="component" value="Unassembled WGS sequence"/>
</dbReference>
<accession>A0AAD9G7Q0</accession>
<evidence type="ECO:0000256" key="3">
    <source>
        <dbReference type="PIRSR" id="PIRSR001549-1"/>
    </source>
</evidence>
<feature type="binding site" evidence="3">
    <location>
        <begin position="138"/>
        <end position="140"/>
    </location>
    <ligand>
        <name>L-histidine</name>
        <dbReference type="ChEBI" id="CHEBI:57595"/>
    </ligand>
</feature>
<dbReference type="AlphaFoldDB" id="A0AAD9G7Q0"/>
<evidence type="ECO:0000313" key="7">
    <source>
        <dbReference type="Proteomes" id="UP001195914"/>
    </source>
</evidence>
<dbReference type="Pfam" id="PF13393">
    <property type="entry name" value="tRNA-synt_His"/>
    <property type="match status" value="1"/>
</dbReference>
<comment type="caution">
    <text evidence="6">The sequence shown here is derived from an EMBL/GenBank/DDBJ whole genome shotgun (WGS) entry which is preliminary data.</text>
</comment>
<dbReference type="EMBL" id="JAHBMH010000073">
    <property type="protein sequence ID" value="KAK1933331.1"/>
    <property type="molecule type" value="Genomic_DNA"/>
</dbReference>
<dbReference type="PANTHER" id="PTHR43707:SF1">
    <property type="entry name" value="HISTIDINE--TRNA LIGASE, MITOCHONDRIAL-RELATED"/>
    <property type="match status" value="1"/>
</dbReference>
<reference evidence="6" key="2">
    <citation type="submission" date="2021-05" db="EMBL/GenBank/DDBJ databases">
        <authorList>
            <person name="Pain A."/>
        </authorList>
    </citation>
    <scope>NUCLEOTIDE SEQUENCE</scope>
    <source>
        <strain evidence="6">1802A</strain>
    </source>
</reference>
<feature type="binding site" evidence="3">
    <location>
        <position position="193"/>
    </location>
    <ligand>
        <name>L-histidine</name>
        <dbReference type="ChEBI" id="CHEBI:57595"/>
    </ligand>
</feature>
<feature type="binding site" evidence="3">
    <location>
        <begin position="345"/>
        <end position="346"/>
    </location>
    <ligand>
        <name>L-histidine</name>
        <dbReference type="ChEBI" id="CHEBI:57595"/>
    </ligand>
</feature>
<sequence>MINIRLCSCLLVAISVASFQSSPRPRGCAAFKSPSRLFMTENSRISRGVVYGKPETADNVALHTVRGGQYFLPAEQLEQRHLQHEWSSVSHAYGFSEYSLGVLAYAELFKSNHDVTEHRNELYSFSDRKGRRLALRGDVTPQFMAMLRSHREGSSDCVLKASLSPPQLSKWFTVADCWRYERPGHCRRRNHLQWTCDIVGIPGEAAEVELLTMLVTFFRKYDLSSDDVAIHLNHRQSTAALMNLLGKPADDSQWMYEFMKVMDKYRKISKEEFTDSLSVLGFTPAESERLSDIISGCTTIADLEKVFSPNAAFVDNLRNIVAGLKYAKSHDWVTIDLSIVRGNDYYTGVVFECFDRHNHMRRAIAGGGRYDNYFGPSGTTDRQLSYAVGFGMGNVAIVELLRDRLVAYASPGLTFCRGIKEQGAYADVVVFTPASDGDRPGLPYMQSLYTMIDRLRQRGLKVYQYYKTPKWQKALEFAEKAGAGSFVHPHVDATTGKLTYQVHDIRSKKKVTVPGEDADKVVEFACTPTDADT</sequence>
<dbReference type="GO" id="GO:0006427">
    <property type="term" value="P:histidyl-tRNA aminoacylation"/>
    <property type="evidence" value="ECO:0007669"/>
    <property type="project" value="TreeGrafter"/>
</dbReference>